<evidence type="ECO:0000256" key="1">
    <source>
        <dbReference type="SAM" id="Phobius"/>
    </source>
</evidence>
<dbReference type="PANTHER" id="PTHR38482:SF1">
    <property type="entry name" value="DMT FAMILY PROTEIN"/>
    <property type="match status" value="1"/>
</dbReference>
<organism evidence="2 3">
    <name type="scientific">Termitidicoccus mucosus</name>
    <dbReference type="NCBI Taxonomy" id="1184151"/>
    <lineage>
        <taxon>Bacteria</taxon>
        <taxon>Pseudomonadati</taxon>
        <taxon>Verrucomicrobiota</taxon>
        <taxon>Opitutia</taxon>
        <taxon>Opitutales</taxon>
        <taxon>Opitutaceae</taxon>
        <taxon>Termitidicoccus</taxon>
    </lineage>
</organism>
<evidence type="ECO:0000313" key="2">
    <source>
        <dbReference type="EMBL" id="OAM89373.1"/>
    </source>
</evidence>
<gene>
    <name evidence="2" type="ORF">AW736_13465</name>
</gene>
<dbReference type="PIRSF" id="PIRSF021239">
    <property type="entry name" value="UCP021239"/>
    <property type="match status" value="1"/>
</dbReference>
<dbReference type="Pfam" id="PF04342">
    <property type="entry name" value="DMT_6"/>
    <property type="match status" value="1"/>
</dbReference>
<dbReference type="RefSeq" id="WP_068771146.1">
    <property type="nucleotide sequence ID" value="NZ_CP109796.1"/>
</dbReference>
<accession>A0A178IHB1</accession>
<feature type="transmembrane region" description="Helical" evidence="1">
    <location>
        <begin position="70"/>
        <end position="88"/>
    </location>
</feature>
<protein>
    <recommendedName>
        <fullName evidence="4">DMT family protein</fullName>
    </recommendedName>
</protein>
<sequence>MKTILLLVCSNIFMTLAWYGHLKFKFLEGRHVALVILVSWGIAFFEYCLMVPANRAGYLTGAFSGYQLKIIQEVITLTVFVVFAWLVLGERLAWNYAVSFAFILLAVYFAVAFKPSA</sequence>
<dbReference type="AlphaFoldDB" id="A0A178IHB1"/>
<reference evidence="2 3" key="1">
    <citation type="submission" date="2016-01" db="EMBL/GenBank/DDBJ databases">
        <title>High potential of lignocellulose degradation of a new Verrucomicrobia species.</title>
        <authorList>
            <person name="Wang Y."/>
            <person name="Shi Y."/>
            <person name="Qiu Z."/>
            <person name="Liu S."/>
            <person name="Yang H."/>
        </authorList>
    </citation>
    <scope>NUCLEOTIDE SEQUENCE [LARGE SCALE GENOMIC DNA]</scope>
    <source>
        <strain evidence="2 3">TSB47</strain>
    </source>
</reference>
<evidence type="ECO:0000313" key="3">
    <source>
        <dbReference type="Proteomes" id="UP000078486"/>
    </source>
</evidence>
<feature type="transmembrane region" description="Helical" evidence="1">
    <location>
        <begin position="94"/>
        <end position="113"/>
    </location>
</feature>
<evidence type="ECO:0008006" key="4">
    <source>
        <dbReference type="Google" id="ProtNLM"/>
    </source>
</evidence>
<name>A0A178IHB1_9BACT</name>
<dbReference type="STRING" id="1184151.AW736_13465"/>
<comment type="caution">
    <text evidence="2">The sequence shown here is derived from an EMBL/GenBank/DDBJ whole genome shotgun (WGS) entry which is preliminary data.</text>
</comment>
<dbReference type="Proteomes" id="UP000078486">
    <property type="component" value="Unassembled WGS sequence"/>
</dbReference>
<keyword evidence="1" id="KW-0812">Transmembrane</keyword>
<feature type="transmembrane region" description="Helical" evidence="1">
    <location>
        <begin position="33"/>
        <end position="49"/>
    </location>
</feature>
<dbReference type="PANTHER" id="PTHR38482">
    <property type="entry name" value="DMT FAMILY PROTEIN"/>
    <property type="match status" value="1"/>
</dbReference>
<proteinExistence type="predicted"/>
<dbReference type="InterPro" id="IPR007437">
    <property type="entry name" value="DUF486"/>
</dbReference>
<keyword evidence="1" id="KW-0472">Membrane</keyword>
<dbReference type="EMBL" id="LRRQ01000099">
    <property type="protein sequence ID" value="OAM89373.1"/>
    <property type="molecule type" value="Genomic_DNA"/>
</dbReference>
<keyword evidence="1" id="KW-1133">Transmembrane helix</keyword>
<keyword evidence="3" id="KW-1185">Reference proteome</keyword>
<dbReference type="OrthoDB" id="9805206at2"/>